<dbReference type="EMBL" id="MTJN01000002">
    <property type="protein sequence ID" value="OOV08549.1"/>
    <property type="molecule type" value="Genomic_DNA"/>
</dbReference>
<comment type="caution">
    <text evidence="2">The sequence shown here is derived from an EMBL/GenBank/DDBJ whole genome shotgun (WGS) entry which is preliminary data.</text>
</comment>
<dbReference type="InterPro" id="IPR053737">
    <property type="entry name" value="Type_II_TA_Toxin"/>
</dbReference>
<reference evidence="2 3" key="1">
    <citation type="submission" date="2017-01" db="EMBL/GenBank/DDBJ databases">
        <title>Genome sequencing of Rhodoferax fermentans JCM 7819.</title>
        <authorList>
            <person name="Kim Y.J."/>
            <person name="Farh M.E.-A."/>
            <person name="Yang D.-C."/>
        </authorList>
    </citation>
    <scope>NUCLEOTIDE SEQUENCE [LARGE SCALE GENOMIC DNA]</scope>
    <source>
        <strain evidence="2 3">JCM 7819</strain>
    </source>
</reference>
<dbReference type="SUPFAM" id="SSF140931">
    <property type="entry name" value="Fic-like"/>
    <property type="match status" value="1"/>
</dbReference>
<evidence type="ECO:0000313" key="3">
    <source>
        <dbReference type="Proteomes" id="UP000190750"/>
    </source>
</evidence>
<proteinExistence type="predicted"/>
<dbReference type="PIRSF" id="PIRSF018297">
    <property type="entry name" value="Doc"/>
    <property type="match status" value="1"/>
</dbReference>
<accession>A0A1T1AWP6</accession>
<dbReference type="NCBIfam" id="TIGR01550">
    <property type="entry name" value="DOC_P1"/>
    <property type="match status" value="1"/>
</dbReference>
<dbReference type="RefSeq" id="WP_078366437.1">
    <property type="nucleotide sequence ID" value="NZ_MTJN01000002.1"/>
</dbReference>
<dbReference type="GO" id="GO:0016301">
    <property type="term" value="F:kinase activity"/>
    <property type="evidence" value="ECO:0007669"/>
    <property type="project" value="InterPro"/>
</dbReference>
<dbReference type="Gene3D" id="1.20.120.1870">
    <property type="entry name" value="Fic/DOC protein, Fido domain"/>
    <property type="match status" value="1"/>
</dbReference>
<name>A0A1T1AWP6_RHOFE</name>
<dbReference type="PROSITE" id="PS51459">
    <property type="entry name" value="FIDO"/>
    <property type="match status" value="1"/>
</dbReference>
<dbReference type="STRING" id="28066.RF819_19275"/>
<evidence type="ECO:0000313" key="2">
    <source>
        <dbReference type="EMBL" id="OOV08549.1"/>
    </source>
</evidence>
<dbReference type="PANTHER" id="PTHR39426:SF1">
    <property type="entry name" value="HOMOLOGY TO DEATH-ON-CURING PROTEIN OF PHAGE P1"/>
    <property type="match status" value="1"/>
</dbReference>
<dbReference type="PANTHER" id="PTHR39426">
    <property type="entry name" value="HOMOLOGY TO DEATH-ON-CURING PROTEIN OF PHAGE P1"/>
    <property type="match status" value="1"/>
</dbReference>
<dbReference type="InterPro" id="IPR006440">
    <property type="entry name" value="Doc"/>
</dbReference>
<dbReference type="InterPro" id="IPR003812">
    <property type="entry name" value="Fido"/>
</dbReference>
<feature type="domain" description="Fido" evidence="1">
    <location>
        <begin position="11"/>
        <end position="127"/>
    </location>
</feature>
<organism evidence="2 3">
    <name type="scientific">Rhodoferax fermentans</name>
    <dbReference type="NCBI Taxonomy" id="28066"/>
    <lineage>
        <taxon>Bacteria</taxon>
        <taxon>Pseudomonadati</taxon>
        <taxon>Pseudomonadota</taxon>
        <taxon>Betaproteobacteria</taxon>
        <taxon>Burkholderiales</taxon>
        <taxon>Comamonadaceae</taxon>
        <taxon>Rhodoferax</taxon>
    </lineage>
</organism>
<dbReference type="AlphaFoldDB" id="A0A1T1AWP6"/>
<dbReference type="Pfam" id="PF02661">
    <property type="entry name" value="Fic"/>
    <property type="match status" value="1"/>
</dbReference>
<dbReference type="InterPro" id="IPR036597">
    <property type="entry name" value="Fido-like_dom_sf"/>
</dbReference>
<gene>
    <name evidence="2" type="ORF">RF819_19275</name>
</gene>
<keyword evidence="3" id="KW-1185">Reference proteome</keyword>
<dbReference type="Proteomes" id="UP000190750">
    <property type="component" value="Unassembled WGS sequence"/>
</dbReference>
<dbReference type="OrthoDB" id="9802752at2"/>
<protein>
    <submittedName>
        <fullName evidence="2">Death-on-curing protein</fullName>
    </submittedName>
</protein>
<evidence type="ECO:0000259" key="1">
    <source>
        <dbReference type="PROSITE" id="PS51459"/>
    </source>
</evidence>
<sequence>MSAERQTWVWIDHALIHAVHDEQLAEHGGGAGVRDANLLDSALARPEQLASYGMPDAADLAASYAYGISRNHPFVDGNKRTAFVAMELSLALNGFDLVASDLECVTTMLSVAAGDIEEAAFAAWIRTHMQPR</sequence>